<sequence>MKQITPEDGSPTLDKTMTITWRGDTATPLSLIYANLNVFRVQRQQANSVSELQAFEDCESNGIWSDQLSFEFLFKRCDGARPVCGPCTRVPKDDPCEFTDGYSRTKELQATIQRLKARVKELESPGGSLPPVMLTRPDSAAGPMASSSSSNWERRSPPSPGSDSAGGSSFVSSPDSDHSLLGVQEPPFAMIQMLLVFSCILAAFAHLPCFSYRLVIRRGHRLLYYVLHIYGAFISPARNLWYPTRPSSSGVHSNIFPLNYRKVPILSTEFTQFRRTSSLQTIFLRNKQFLEAEFHTNGSVTLALGYHLHKIRSSRPSSPPLIGATAFAEVFPDPPRDDIEEGERIRGFWTVVCNQNNMIMTLRTANNMGILDSPNMSIDTPWPLDIEEYELGMLPRDLRGSDTVRNFVMDAMPGPNSIFALKIQATVLLQQAIQLARKWTPVMQPQAAAAHMNASSWLDARIQQFTAGVPLLHEYYDRGADARTLAVTHALLGAASIQLHKNNADGSGTSCIDAARTIIVALGDINVSNFQCGGPAVGTLLLLACQVVIREIERTRYFRASLGSTLNVEVVSNQEEAGLLLDLQNGLTTMAIYAMDSPLVQFQLGKIQQKCDTLGL</sequence>
<dbReference type="AlphaFoldDB" id="A0A8H6ZBB1"/>
<organism evidence="8 9">
    <name type="scientific">Mycena sanguinolenta</name>
    <dbReference type="NCBI Taxonomy" id="230812"/>
    <lineage>
        <taxon>Eukaryota</taxon>
        <taxon>Fungi</taxon>
        <taxon>Dikarya</taxon>
        <taxon>Basidiomycota</taxon>
        <taxon>Agaricomycotina</taxon>
        <taxon>Agaricomycetes</taxon>
        <taxon>Agaricomycetidae</taxon>
        <taxon>Agaricales</taxon>
        <taxon>Marasmiineae</taxon>
        <taxon>Mycenaceae</taxon>
        <taxon>Mycena</taxon>
    </lineage>
</organism>
<gene>
    <name evidence="8" type="ORF">MSAN_00320900</name>
</gene>
<name>A0A8H6ZBB1_9AGAR</name>
<evidence type="ECO:0000256" key="6">
    <source>
        <dbReference type="SAM" id="MobiDB-lite"/>
    </source>
</evidence>
<feature type="compositionally biased region" description="Low complexity" evidence="6">
    <location>
        <begin position="161"/>
        <end position="174"/>
    </location>
</feature>
<comment type="caution">
    <text evidence="8">The sequence shown here is derived from an EMBL/GenBank/DDBJ whole genome shotgun (WGS) entry which is preliminary data.</text>
</comment>
<keyword evidence="3" id="KW-0805">Transcription regulation</keyword>
<dbReference type="OrthoDB" id="2309723at2759"/>
<feature type="region of interest" description="Disordered" evidence="6">
    <location>
        <begin position="122"/>
        <end position="177"/>
    </location>
</feature>
<evidence type="ECO:0000256" key="1">
    <source>
        <dbReference type="ARBA" id="ARBA00004123"/>
    </source>
</evidence>
<keyword evidence="2" id="KW-0479">Metal-binding</keyword>
<evidence type="ECO:0000313" key="9">
    <source>
        <dbReference type="Proteomes" id="UP000623467"/>
    </source>
</evidence>
<evidence type="ECO:0000256" key="5">
    <source>
        <dbReference type="ARBA" id="ARBA00023242"/>
    </source>
</evidence>
<evidence type="ECO:0000256" key="4">
    <source>
        <dbReference type="ARBA" id="ARBA00023163"/>
    </source>
</evidence>
<dbReference type="InterPro" id="IPR036864">
    <property type="entry name" value="Zn2-C6_fun-type_DNA-bd_sf"/>
</dbReference>
<reference evidence="8" key="1">
    <citation type="submission" date="2020-05" db="EMBL/GenBank/DDBJ databases">
        <title>Mycena genomes resolve the evolution of fungal bioluminescence.</title>
        <authorList>
            <person name="Tsai I.J."/>
        </authorList>
    </citation>
    <scope>NUCLEOTIDE SEQUENCE</scope>
    <source>
        <strain evidence="8">160909Yilan</strain>
    </source>
</reference>
<dbReference type="GO" id="GO:0005634">
    <property type="term" value="C:nucleus"/>
    <property type="evidence" value="ECO:0007669"/>
    <property type="project" value="UniProtKB-SubCell"/>
</dbReference>
<keyword evidence="7" id="KW-0472">Membrane</keyword>
<accession>A0A8H6ZBB1</accession>
<evidence type="ECO:0000256" key="3">
    <source>
        <dbReference type="ARBA" id="ARBA00023015"/>
    </source>
</evidence>
<proteinExistence type="predicted"/>
<feature type="transmembrane region" description="Helical" evidence="7">
    <location>
        <begin position="188"/>
        <end position="210"/>
    </location>
</feature>
<comment type="subcellular location">
    <subcellularLocation>
        <location evidence="1">Nucleus</location>
    </subcellularLocation>
</comment>
<dbReference type="PANTHER" id="PTHR47338">
    <property type="entry name" value="ZN(II)2CYS6 TRANSCRIPTION FACTOR (EUROFUNG)-RELATED"/>
    <property type="match status" value="1"/>
</dbReference>
<dbReference type="Gene3D" id="4.10.240.10">
    <property type="entry name" value="Zn(2)-C6 fungal-type DNA-binding domain"/>
    <property type="match status" value="1"/>
</dbReference>
<keyword evidence="9" id="KW-1185">Reference proteome</keyword>
<dbReference type="GO" id="GO:0000981">
    <property type="term" value="F:DNA-binding transcription factor activity, RNA polymerase II-specific"/>
    <property type="evidence" value="ECO:0007669"/>
    <property type="project" value="InterPro"/>
</dbReference>
<evidence type="ECO:0000256" key="7">
    <source>
        <dbReference type="SAM" id="Phobius"/>
    </source>
</evidence>
<dbReference type="CDD" id="cd12148">
    <property type="entry name" value="fungal_TF_MHR"/>
    <property type="match status" value="1"/>
</dbReference>
<keyword evidence="5" id="KW-0539">Nucleus</keyword>
<dbReference type="Proteomes" id="UP000623467">
    <property type="component" value="Unassembled WGS sequence"/>
</dbReference>
<keyword evidence="7" id="KW-0812">Transmembrane</keyword>
<keyword evidence="4" id="KW-0804">Transcription</keyword>
<dbReference type="PANTHER" id="PTHR47338:SF29">
    <property type="entry name" value="ZN(2)-C6 FUNGAL-TYPE DOMAIN-CONTAINING PROTEIN"/>
    <property type="match status" value="1"/>
</dbReference>
<dbReference type="InterPro" id="IPR050815">
    <property type="entry name" value="TF_fung"/>
</dbReference>
<dbReference type="GO" id="GO:0008270">
    <property type="term" value="F:zinc ion binding"/>
    <property type="evidence" value="ECO:0007669"/>
    <property type="project" value="InterPro"/>
</dbReference>
<protein>
    <submittedName>
        <fullName evidence="8">Zn(2)-C6 fungal-type domain-containing protein</fullName>
    </submittedName>
</protein>
<evidence type="ECO:0000313" key="8">
    <source>
        <dbReference type="EMBL" id="KAF7374369.1"/>
    </source>
</evidence>
<keyword evidence="7" id="KW-1133">Transmembrane helix</keyword>
<evidence type="ECO:0000256" key="2">
    <source>
        <dbReference type="ARBA" id="ARBA00022723"/>
    </source>
</evidence>
<feature type="transmembrane region" description="Helical" evidence="7">
    <location>
        <begin position="222"/>
        <end position="241"/>
    </location>
</feature>
<dbReference type="EMBL" id="JACAZH010000002">
    <property type="protein sequence ID" value="KAF7374369.1"/>
    <property type="molecule type" value="Genomic_DNA"/>
</dbReference>